<dbReference type="Proteomes" id="UP000827754">
    <property type="component" value="Segment"/>
</dbReference>
<sequence>MQLQNTPQHKRGRIEFSQMLRKALEEKGFILTPHPDMRDVHTKMDLRLNINIGGAATSTVDATYETYDLESENPDEPLSMLKEVFGNTIVLVAYDCVDPVQLNPSLPASAFIYRGCIIHRGRVEQEVPNIQTIYLAMKGQFPNIPAYSELTSEQKTMITNHIGMLVNYIEE</sequence>
<accession>A0AAE9BRU0</accession>
<reference evidence="1 2" key="1">
    <citation type="submission" date="2021-06" db="EMBL/GenBank/DDBJ databases">
        <title>Complete genome sequence of Erwinia phage pEa_SNUABM_30.</title>
        <authorList>
            <person name="Kim S.G."/>
            <person name="Park S.C."/>
        </authorList>
    </citation>
    <scope>NUCLEOTIDE SEQUENCE [LARGE SCALE GENOMIC DNA]</scope>
</reference>
<keyword evidence="2" id="KW-1185">Reference proteome</keyword>
<dbReference type="EMBL" id="MZ443778">
    <property type="protein sequence ID" value="UAW53282.1"/>
    <property type="molecule type" value="Genomic_DNA"/>
</dbReference>
<protein>
    <submittedName>
        <fullName evidence="1">Uncharacterized protein</fullName>
    </submittedName>
</protein>
<organism evidence="1 2">
    <name type="scientific">Erwinia phage pEa_SNUABM_30</name>
    <dbReference type="NCBI Taxonomy" id="2869553"/>
    <lineage>
        <taxon>Viruses</taxon>
        <taxon>Duplodnaviria</taxon>
        <taxon>Heunggongvirae</taxon>
        <taxon>Uroviricota</taxon>
        <taxon>Caudoviricetes</taxon>
        <taxon>Alexandravirus</taxon>
        <taxon>Alexandravirus SNUABM30</taxon>
    </lineage>
</organism>
<evidence type="ECO:0000313" key="1">
    <source>
        <dbReference type="EMBL" id="UAW53282.1"/>
    </source>
</evidence>
<proteinExistence type="predicted"/>
<name>A0AAE9BRU0_9CAUD</name>
<gene>
    <name evidence="1" type="ORF">pEaSNUABM30_00164</name>
</gene>
<evidence type="ECO:0000313" key="2">
    <source>
        <dbReference type="Proteomes" id="UP000827754"/>
    </source>
</evidence>